<evidence type="ECO:0008006" key="4">
    <source>
        <dbReference type="Google" id="ProtNLM"/>
    </source>
</evidence>
<evidence type="ECO:0000313" key="3">
    <source>
        <dbReference type="Proteomes" id="UP000182491"/>
    </source>
</evidence>
<sequence>MSFPVPAVKSSKWLVFLLLLLSGMAAGFFCGAFIADFFASDEKSLPLPYKLCIVLWLPIAFILPVALHELGHVAAGLLLGFRFRSYTVMIFHFYKEDERLKFKLIANNAKSFLGLALCLPPSGLNRNELTRRFAWYAFGGPAANFILGGTLLVPYFLSWSEIGKATPVTYTLATFALLCGVISLLLFLINIIPNKSGGFYTDGARILNVLRGGDQAFLDSAILSVMAASMGGAPPEELDEALLEEAAALPVESIFINYCHAYLYNLNLQRNQLAKARHHLRVYAAAVAQLPAMAQGSVWLELAFFEAMNGDLELAKEHYAKAVPSPFLTRDMFLRAEAAIALKEATFAQAQSLALEAQANLKHNPDKGAAKAYHRWLNQIVQEAELGVKNTYQAV</sequence>
<dbReference type="CDD" id="cd05709">
    <property type="entry name" value="S2P-M50"/>
    <property type="match status" value="1"/>
</dbReference>
<dbReference type="RefSeq" id="WP_068836788.1">
    <property type="nucleotide sequence ID" value="NZ_BMXC01000001.1"/>
</dbReference>
<keyword evidence="1" id="KW-0812">Transmembrane</keyword>
<keyword evidence="1" id="KW-1133">Transmembrane helix</keyword>
<keyword evidence="3" id="KW-1185">Reference proteome</keyword>
<evidence type="ECO:0000313" key="2">
    <source>
        <dbReference type="EMBL" id="SFU55584.1"/>
    </source>
</evidence>
<name>A0A1I7H4F7_9BACT</name>
<evidence type="ECO:0000256" key="1">
    <source>
        <dbReference type="SAM" id="Phobius"/>
    </source>
</evidence>
<gene>
    <name evidence="2" type="ORF">SAMN04487941_1497</name>
</gene>
<organism evidence="2 3">
    <name type="scientific">Pontibacter akesuensis</name>
    <dbReference type="NCBI Taxonomy" id="388950"/>
    <lineage>
        <taxon>Bacteria</taxon>
        <taxon>Pseudomonadati</taxon>
        <taxon>Bacteroidota</taxon>
        <taxon>Cytophagia</taxon>
        <taxon>Cytophagales</taxon>
        <taxon>Hymenobacteraceae</taxon>
        <taxon>Pontibacter</taxon>
    </lineage>
</organism>
<dbReference type="EMBL" id="FPCA01000001">
    <property type="protein sequence ID" value="SFU55584.1"/>
    <property type="molecule type" value="Genomic_DNA"/>
</dbReference>
<dbReference type="OrthoDB" id="927026at2"/>
<dbReference type="STRING" id="388950.GCA_001611675_00595"/>
<feature type="transmembrane region" description="Helical" evidence="1">
    <location>
        <begin position="133"/>
        <end position="157"/>
    </location>
</feature>
<reference evidence="3" key="1">
    <citation type="submission" date="2016-10" db="EMBL/GenBank/DDBJ databases">
        <authorList>
            <person name="Varghese N."/>
        </authorList>
    </citation>
    <scope>NUCLEOTIDE SEQUENCE [LARGE SCALE GENOMIC DNA]</scope>
    <source>
        <strain evidence="3">DSM 18820</strain>
    </source>
</reference>
<dbReference type="AlphaFoldDB" id="A0A1I7H4F7"/>
<dbReference type="Proteomes" id="UP000182491">
    <property type="component" value="Unassembled WGS sequence"/>
</dbReference>
<accession>A0A1I7H4F7</accession>
<feature type="transmembrane region" description="Helical" evidence="1">
    <location>
        <begin position="169"/>
        <end position="189"/>
    </location>
</feature>
<keyword evidence="1" id="KW-0472">Membrane</keyword>
<protein>
    <recommendedName>
        <fullName evidence="4">Peptidase family M50</fullName>
    </recommendedName>
</protein>
<proteinExistence type="predicted"/>
<feature type="transmembrane region" description="Helical" evidence="1">
    <location>
        <begin position="13"/>
        <end position="35"/>
    </location>
</feature>